<evidence type="ECO:0000256" key="3">
    <source>
        <dbReference type="ARBA" id="ARBA00023054"/>
    </source>
</evidence>
<dbReference type="InterPro" id="IPR010810">
    <property type="entry name" value="Flagellin_hook_IN_motif"/>
</dbReference>
<keyword evidence="5" id="KW-0964">Secreted</keyword>
<dbReference type="InterPro" id="IPR040026">
    <property type="entry name" value="FliD"/>
</dbReference>
<sequence length="502" mass="55664">MATNPYVGTFQLTGAVSGMDTQAMVQKLMEIEQQPLNRAQEKFDTLTYKQKLWMEVDNKLEDFYDYLITFKLKSNLIPKSATSSDESVLTATAPADADNSTFYLKVNSLASPTVLLGDNIDPTIKKSSKIVDVIGTAGDSTFTITKGEDSDTITVSDSETIQNLIDKINASTLGVQAKFDDANGKFFLVNKENGNVDISVSAISGSNGETLISKLNLNGTAALGDDNTVRTLGSLGQVELSFDGSTSITTYDNLTENTLNVFGTTIDLKSTSSSYVKVSIEQDIDKSVESIKEFVDKYNETITYVYDLLHEGQVTDKSPEEMTEEDYMKGMLKGDNNLEKIFYNLRNMVYSPVNIEQSGSQYNTLFDIGITSGDFGVGYENTMKGLLSVNEDKLREVLNTNAEDVWKLFATNDTTNKEYGYAQAIQNYLYEATKFNGYIDRIAGTNGTIGNEMRRLAKEMTNLLDRLQRKEAQYYAQFSAMEQAIQQMTAQGMYMLSAFSNQ</sequence>
<dbReference type="Pfam" id="PF07196">
    <property type="entry name" value="Flagellin_IN"/>
    <property type="match status" value="1"/>
</dbReference>
<dbReference type="GO" id="GO:0009421">
    <property type="term" value="C:bacterial-type flagellum filament cap"/>
    <property type="evidence" value="ECO:0007669"/>
    <property type="project" value="InterPro"/>
</dbReference>
<dbReference type="GO" id="GO:0005576">
    <property type="term" value="C:extracellular region"/>
    <property type="evidence" value="ECO:0007669"/>
    <property type="project" value="UniProtKB-SubCell"/>
</dbReference>
<comment type="function">
    <text evidence="5">Required for morphogenesis and for the elongation of the flagellar filament by facilitating polymerization of the flagellin monomers at the tip of growing filament. Forms a capping structure, which prevents flagellin subunits (transported through the central channel of the flagellum) from leaking out without polymerization at the distal end.</text>
</comment>
<dbReference type="GO" id="GO:0009424">
    <property type="term" value="C:bacterial-type flagellum hook"/>
    <property type="evidence" value="ECO:0007669"/>
    <property type="project" value="UniProtKB-UniRule"/>
</dbReference>
<comment type="caution">
    <text evidence="8">The sequence shown here is derived from an EMBL/GenBank/DDBJ whole genome shotgun (WGS) entry which is preliminary data.</text>
</comment>
<evidence type="ECO:0000256" key="1">
    <source>
        <dbReference type="ARBA" id="ARBA00009764"/>
    </source>
</evidence>
<feature type="coiled-coil region" evidence="5">
    <location>
        <begin position="450"/>
        <end position="477"/>
    </location>
</feature>
<dbReference type="RefSeq" id="WP_103876218.1">
    <property type="nucleotide sequence ID" value="NZ_SODZ01000010.1"/>
</dbReference>
<keyword evidence="4 5" id="KW-0975">Bacterial flagellum</keyword>
<feature type="domain" description="Flagellar hook-associated protein 2 N-terminal" evidence="6">
    <location>
        <begin position="17"/>
        <end position="111"/>
    </location>
</feature>
<evidence type="ECO:0000256" key="5">
    <source>
        <dbReference type="RuleBase" id="RU362066"/>
    </source>
</evidence>
<gene>
    <name evidence="8" type="ORF">C8D74_11042</name>
</gene>
<feature type="domain" description="Flagellar hook-associated protein 2 C-terminal" evidence="7">
    <location>
        <begin position="239"/>
        <end position="489"/>
    </location>
</feature>
<protein>
    <recommendedName>
        <fullName evidence="5">Flagellar hook-associated protein 2</fullName>
        <shortName evidence="5">HAP2</shortName>
    </recommendedName>
    <alternativeName>
        <fullName evidence="5">Flagellar cap protein</fullName>
    </alternativeName>
</protein>
<evidence type="ECO:0000256" key="2">
    <source>
        <dbReference type="ARBA" id="ARBA00011255"/>
    </source>
</evidence>
<dbReference type="Pfam" id="PF07195">
    <property type="entry name" value="FliD_C"/>
    <property type="match status" value="1"/>
</dbReference>
<organism evidence="8 9">
    <name type="scientific">Petrotoga sibirica</name>
    <dbReference type="NCBI Taxonomy" id="156202"/>
    <lineage>
        <taxon>Bacteria</taxon>
        <taxon>Thermotogati</taxon>
        <taxon>Thermotogota</taxon>
        <taxon>Thermotogae</taxon>
        <taxon>Petrotogales</taxon>
        <taxon>Petrotogaceae</taxon>
        <taxon>Petrotoga</taxon>
    </lineage>
</organism>
<keyword evidence="8" id="KW-0966">Cell projection</keyword>
<dbReference type="PANTHER" id="PTHR30288">
    <property type="entry name" value="FLAGELLAR CAP/ASSEMBLY PROTEIN FLID"/>
    <property type="match status" value="1"/>
</dbReference>
<evidence type="ECO:0000259" key="7">
    <source>
        <dbReference type="Pfam" id="PF07195"/>
    </source>
</evidence>
<proteinExistence type="inferred from homology"/>
<keyword evidence="3 5" id="KW-0175">Coiled coil</keyword>
<keyword evidence="8" id="KW-0969">Cilium</keyword>
<evidence type="ECO:0000259" key="6">
    <source>
        <dbReference type="Pfam" id="PF02465"/>
    </source>
</evidence>
<evidence type="ECO:0000256" key="4">
    <source>
        <dbReference type="ARBA" id="ARBA00023143"/>
    </source>
</evidence>
<comment type="similarity">
    <text evidence="1 5">Belongs to the FliD family.</text>
</comment>
<dbReference type="GO" id="GO:0071973">
    <property type="term" value="P:bacterial-type flagellum-dependent cell motility"/>
    <property type="evidence" value="ECO:0007669"/>
    <property type="project" value="TreeGrafter"/>
</dbReference>
<dbReference type="Proteomes" id="UP000294817">
    <property type="component" value="Unassembled WGS sequence"/>
</dbReference>
<dbReference type="PANTHER" id="PTHR30288:SF0">
    <property type="entry name" value="FLAGELLAR HOOK-ASSOCIATED PROTEIN 2"/>
    <property type="match status" value="1"/>
</dbReference>
<dbReference type="EMBL" id="SODZ01000010">
    <property type="protein sequence ID" value="TDX14494.1"/>
    <property type="molecule type" value="Genomic_DNA"/>
</dbReference>
<dbReference type="InterPro" id="IPR010809">
    <property type="entry name" value="FliD_C"/>
</dbReference>
<dbReference type="InterPro" id="IPR003481">
    <property type="entry name" value="FliD_N"/>
</dbReference>
<evidence type="ECO:0000313" key="9">
    <source>
        <dbReference type="Proteomes" id="UP000294817"/>
    </source>
</evidence>
<dbReference type="AlphaFoldDB" id="A0A4R8EQ83"/>
<name>A0A4R8EQ83_9BACT</name>
<reference evidence="8 9" key="1">
    <citation type="submission" date="2019-03" db="EMBL/GenBank/DDBJ databases">
        <title>Genomic Encyclopedia of Type Strains, Phase IV (KMG-IV): sequencing the most valuable type-strain genomes for metagenomic binning, comparative biology and taxonomic classification.</title>
        <authorList>
            <person name="Goeker M."/>
        </authorList>
    </citation>
    <scope>NUCLEOTIDE SEQUENCE [LARGE SCALE GENOMIC DNA]</scope>
    <source>
        <strain evidence="8 9">DSM 13575</strain>
    </source>
</reference>
<dbReference type="Pfam" id="PF02465">
    <property type="entry name" value="FliD_N"/>
    <property type="match status" value="1"/>
</dbReference>
<comment type="subcellular location">
    <subcellularLocation>
        <location evidence="5">Secreted</location>
    </subcellularLocation>
    <subcellularLocation>
        <location evidence="5">Bacterial flagellum</location>
    </subcellularLocation>
</comment>
<comment type="subunit">
    <text evidence="2 5">Homopentamer.</text>
</comment>
<keyword evidence="8" id="KW-0282">Flagellum</keyword>
<accession>A0A4R8EQ83</accession>
<keyword evidence="9" id="KW-1185">Reference proteome</keyword>
<evidence type="ECO:0000313" key="8">
    <source>
        <dbReference type="EMBL" id="TDX14494.1"/>
    </source>
</evidence>
<dbReference type="GO" id="GO:0007155">
    <property type="term" value="P:cell adhesion"/>
    <property type="evidence" value="ECO:0007669"/>
    <property type="project" value="InterPro"/>
</dbReference>